<evidence type="ECO:0000313" key="2">
    <source>
        <dbReference type="Proteomes" id="UP000018482"/>
    </source>
</evidence>
<dbReference type="Proteomes" id="UP000018482">
    <property type="component" value="Unassembled WGS sequence"/>
</dbReference>
<reference evidence="1 2" key="1">
    <citation type="submission" date="2013-05" db="EMBL/GenBank/DDBJ databases">
        <authorList>
            <person name="Richards V.P."/>
            <person name="Durkin S.A.S."/>
            <person name="Kim M."/>
            <person name="Pavinski Bitar P.D."/>
            <person name="Stanhope M.J."/>
            <person name="Town C.D."/>
            <person name="Venter J.C."/>
        </authorList>
    </citation>
    <scope>NUCLEOTIDE SEQUENCE [LARGE SCALE GENOMIC DNA]</scope>
    <source>
        <strain evidence="1 2">LMG 14747</strain>
    </source>
</reference>
<gene>
    <name evidence="1" type="ORF">SAG0136_04490</name>
</gene>
<comment type="caution">
    <text evidence="1">The sequence shown here is derived from an EMBL/GenBank/DDBJ whole genome shotgun (WGS) entry which is preliminary data.</text>
</comment>
<name>V6Z0N1_STRAG</name>
<organism evidence="1 2">
    <name type="scientific">Streptococcus agalactiae LMG 14747</name>
    <dbReference type="NCBI Taxonomy" id="1154860"/>
    <lineage>
        <taxon>Bacteria</taxon>
        <taxon>Bacillati</taxon>
        <taxon>Bacillota</taxon>
        <taxon>Bacilli</taxon>
        <taxon>Lactobacillales</taxon>
        <taxon>Streptococcaceae</taxon>
        <taxon>Streptococcus</taxon>
    </lineage>
</organism>
<dbReference type="EMBL" id="ANQC01000069">
    <property type="protein sequence ID" value="ESV54520.1"/>
    <property type="molecule type" value="Genomic_DNA"/>
</dbReference>
<sequence length="79" mass="9175">MCYIGDKDLFGGAFVYQNYCNGNRNKEIDTIEYKKSLGISCFQGFLLIIDRRKWVSEILWFYGDTLDLLNVKLYVSNGS</sequence>
<accession>V6Z0N1</accession>
<dbReference type="AlphaFoldDB" id="V6Z0N1"/>
<protein>
    <submittedName>
        <fullName evidence="1">Uncharacterized protein</fullName>
    </submittedName>
</protein>
<evidence type="ECO:0000313" key="1">
    <source>
        <dbReference type="EMBL" id="ESV54520.1"/>
    </source>
</evidence>
<proteinExistence type="predicted"/>